<dbReference type="Gene3D" id="1.10.100.10">
    <property type="entry name" value="Insulin-like"/>
    <property type="match status" value="1"/>
</dbReference>
<evidence type="ECO:0000256" key="5">
    <source>
        <dbReference type="ARBA" id="ARBA00023157"/>
    </source>
</evidence>
<dbReference type="PRINTS" id="PR00276">
    <property type="entry name" value="INSULINFAMLY"/>
</dbReference>
<name>A0A811KY61_9BILA</name>
<dbReference type="GO" id="GO:0005576">
    <property type="term" value="C:extracellular region"/>
    <property type="evidence" value="ECO:0007669"/>
    <property type="project" value="UniProtKB-SubCell"/>
</dbReference>
<keyword evidence="4 7" id="KW-0732">Signal</keyword>
<keyword evidence="10" id="KW-1185">Reference proteome</keyword>
<accession>A0A811KY61</accession>
<dbReference type="Pfam" id="PF00049">
    <property type="entry name" value="Insulin"/>
    <property type="match status" value="1"/>
</dbReference>
<organism evidence="9 10">
    <name type="scientific">Bursaphelenchus okinawaensis</name>
    <dbReference type="NCBI Taxonomy" id="465554"/>
    <lineage>
        <taxon>Eukaryota</taxon>
        <taxon>Metazoa</taxon>
        <taxon>Ecdysozoa</taxon>
        <taxon>Nematoda</taxon>
        <taxon>Chromadorea</taxon>
        <taxon>Rhabditida</taxon>
        <taxon>Tylenchina</taxon>
        <taxon>Tylenchomorpha</taxon>
        <taxon>Aphelenchoidea</taxon>
        <taxon>Aphelenchoididae</taxon>
        <taxon>Bursaphelenchus</taxon>
    </lineage>
</organism>
<comment type="subcellular location">
    <subcellularLocation>
        <location evidence="6">Secreted</location>
    </subcellularLocation>
</comment>
<dbReference type="EMBL" id="CAJFCW020000004">
    <property type="protein sequence ID" value="CAG9114432.1"/>
    <property type="molecule type" value="Genomic_DNA"/>
</dbReference>
<keyword evidence="5" id="KW-1015">Disulfide bond</keyword>
<dbReference type="SUPFAM" id="SSF56994">
    <property type="entry name" value="Insulin-like"/>
    <property type="match status" value="1"/>
</dbReference>
<evidence type="ECO:0000256" key="6">
    <source>
        <dbReference type="RuleBase" id="RU000406"/>
    </source>
</evidence>
<comment type="subunit">
    <text evidence="2">Heterodimer of a B chain and an A chain linked by two disulfide bonds.</text>
</comment>
<protein>
    <recommendedName>
        <fullName evidence="8">Insulin-like domain-containing protein</fullName>
    </recommendedName>
</protein>
<comment type="similarity">
    <text evidence="1 6">Belongs to the insulin family.</text>
</comment>
<feature type="chain" id="PRO_5044131690" description="Insulin-like domain-containing protein" evidence="7">
    <location>
        <begin position="45"/>
        <end position="134"/>
    </location>
</feature>
<evidence type="ECO:0000313" key="9">
    <source>
        <dbReference type="EMBL" id="CAD5221003.1"/>
    </source>
</evidence>
<dbReference type="Proteomes" id="UP000614601">
    <property type="component" value="Unassembled WGS sequence"/>
</dbReference>
<evidence type="ECO:0000313" key="10">
    <source>
        <dbReference type="Proteomes" id="UP000614601"/>
    </source>
</evidence>
<dbReference type="InterPro" id="IPR022352">
    <property type="entry name" value="Ins/IGF/rlx"/>
</dbReference>
<feature type="domain" description="Insulin-like" evidence="8">
    <location>
        <begin position="46"/>
        <end position="120"/>
    </location>
</feature>
<dbReference type="Proteomes" id="UP000783686">
    <property type="component" value="Unassembled WGS sequence"/>
</dbReference>
<evidence type="ECO:0000259" key="8">
    <source>
        <dbReference type="SMART" id="SM00078"/>
    </source>
</evidence>
<dbReference type="PANTHER" id="PTHR13647">
    <property type="entry name" value="INSULIN-LIKE PEPTIDE 2-RELATED"/>
    <property type="match status" value="1"/>
</dbReference>
<proteinExistence type="inferred from homology"/>
<dbReference type="PROSITE" id="PS00262">
    <property type="entry name" value="INSULIN"/>
    <property type="match status" value="1"/>
</dbReference>
<dbReference type="SMART" id="SM00078">
    <property type="entry name" value="IlGF"/>
    <property type="match status" value="1"/>
</dbReference>
<dbReference type="InterPro" id="IPR022353">
    <property type="entry name" value="Insulin_CS"/>
</dbReference>
<dbReference type="InterPro" id="IPR016179">
    <property type="entry name" value="Insulin-like"/>
</dbReference>
<dbReference type="GO" id="GO:0005179">
    <property type="term" value="F:hormone activity"/>
    <property type="evidence" value="ECO:0007669"/>
    <property type="project" value="InterPro"/>
</dbReference>
<reference evidence="9" key="1">
    <citation type="submission" date="2020-09" db="EMBL/GenBank/DDBJ databases">
        <authorList>
            <person name="Kikuchi T."/>
        </authorList>
    </citation>
    <scope>NUCLEOTIDE SEQUENCE</scope>
    <source>
        <strain evidence="9">SH1</strain>
    </source>
</reference>
<dbReference type="OrthoDB" id="10019596at2759"/>
<keyword evidence="3" id="KW-0165">Cleavage on pair of basic residues</keyword>
<evidence type="ECO:0000256" key="7">
    <source>
        <dbReference type="SAM" id="SignalP"/>
    </source>
</evidence>
<feature type="signal peptide" evidence="7">
    <location>
        <begin position="1"/>
        <end position="44"/>
    </location>
</feature>
<dbReference type="InterPro" id="IPR036438">
    <property type="entry name" value="Insulin-like_sf"/>
</dbReference>
<evidence type="ECO:0000256" key="4">
    <source>
        <dbReference type="ARBA" id="ARBA00022729"/>
    </source>
</evidence>
<dbReference type="AlphaFoldDB" id="A0A811KY61"/>
<evidence type="ECO:0000256" key="3">
    <source>
        <dbReference type="ARBA" id="ARBA00022685"/>
    </source>
</evidence>
<keyword evidence="6" id="KW-0964">Secreted</keyword>
<comment type="caution">
    <text evidence="9">The sequence shown here is derived from an EMBL/GenBank/DDBJ whole genome shotgun (WGS) entry which is preliminary data.</text>
</comment>
<evidence type="ECO:0000256" key="1">
    <source>
        <dbReference type="ARBA" id="ARBA00009034"/>
    </source>
</evidence>
<gene>
    <name evidence="9" type="ORF">BOKJ2_LOCUS9227</name>
</gene>
<evidence type="ECO:0000256" key="2">
    <source>
        <dbReference type="ARBA" id="ARBA00011207"/>
    </source>
</evidence>
<dbReference type="EMBL" id="CAJFDH010000004">
    <property type="protein sequence ID" value="CAD5221003.1"/>
    <property type="molecule type" value="Genomic_DNA"/>
</dbReference>
<sequence length="134" mass="15366">MYQLPIFLTAQQRIFKCRSISSKQLVALLLTTILLTQCTVTAEASIRLCGNKLTSALQTICKNKICGGITKRAINPYYLEELFERNMNPFEYYDNRVRRSQIASQCCAKRCTLNFMKSFCCAEVDDTVNLEKIE</sequence>
<dbReference type="PANTHER" id="PTHR13647:SF4">
    <property type="entry name" value="INSULIN-LIKE PEPTIDE 1-RELATED"/>
    <property type="match status" value="1"/>
</dbReference>